<keyword evidence="2" id="KW-0812">Transmembrane</keyword>
<accession>A0AAD3TPF5</accession>
<protein>
    <submittedName>
        <fullName evidence="3">Uncharacterized protein</fullName>
    </submittedName>
</protein>
<dbReference type="AlphaFoldDB" id="A0AAD3TPF5"/>
<evidence type="ECO:0000256" key="1">
    <source>
        <dbReference type="SAM" id="MobiDB-lite"/>
    </source>
</evidence>
<feature type="transmembrane region" description="Helical" evidence="2">
    <location>
        <begin position="21"/>
        <end position="43"/>
    </location>
</feature>
<feature type="transmembrane region" description="Helical" evidence="2">
    <location>
        <begin position="124"/>
        <end position="144"/>
    </location>
</feature>
<evidence type="ECO:0000313" key="3">
    <source>
        <dbReference type="EMBL" id="GMK54347.1"/>
    </source>
</evidence>
<feature type="region of interest" description="Disordered" evidence="1">
    <location>
        <begin position="305"/>
        <end position="332"/>
    </location>
</feature>
<dbReference type="EMBL" id="BTCM01000001">
    <property type="protein sequence ID" value="GMK54347.1"/>
    <property type="molecule type" value="Genomic_DNA"/>
</dbReference>
<reference evidence="3" key="2">
    <citation type="submission" date="2023-06" db="EMBL/GenBank/DDBJ databases">
        <authorList>
            <person name="Kobayashi Y."/>
            <person name="Kayamori A."/>
            <person name="Aoki K."/>
            <person name="Shiwa Y."/>
            <person name="Fujita N."/>
            <person name="Sugita T."/>
            <person name="Iwasaki W."/>
            <person name="Tanaka N."/>
            <person name="Takashima M."/>
        </authorList>
    </citation>
    <scope>NUCLEOTIDE SEQUENCE</scope>
    <source>
        <strain evidence="3">HIS016</strain>
    </source>
</reference>
<keyword evidence="4" id="KW-1185">Reference proteome</keyword>
<feature type="compositionally biased region" description="Low complexity" evidence="1">
    <location>
        <begin position="316"/>
        <end position="327"/>
    </location>
</feature>
<feature type="compositionally biased region" description="Low complexity" evidence="1">
    <location>
        <begin position="193"/>
        <end position="209"/>
    </location>
</feature>
<evidence type="ECO:0000256" key="2">
    <source>
        <dbReference type="SAM" id="Phobius"/>
    </source>
</evidence>
<evidence type="ECO:0000313" key="4">
    <source>
        <dbReference type="Proteomes" id="UP001222932"/>
    </source>
</evidence>
<gene>
    <name evidence="3" type="ORF">CspeluHIS016_0109330</name>
</gene>
<feature type="compositionally biased region" description="Low complexity" evidence="1">
    <location>
        <begin position="360"/>
        <end position="369"/>
    </location>
</feature>
<keyword evidence="2" id="KW-1133">Transmembrane helix</keyword>
<organism evidence="3 4">
    <name type="scientific">Cutaneotrichosporon spelunceum</name>
    <dbReference type="NCBI Taxonomy" id="1672016"/>
    <lineage>
        <taxon>Eukaryota</taxon>
        <taxon>Fungi</taxon>
        <taxon>Dikarya</taxon>
        <taxon>Basidiomycota</taxon>
        <taxon>Agaricomycotina</taxon>
        <taxon>Tremellomycetes</taxon>
        <taxon>Trichosporonales</taxon>
        <taxon>Trichosporonaceae</taxon>
        <taxon>Cutaneotrichosporon</taxon>
    </lineage>
</organism>
<comment type="caution">
    <text evidence="3">The sequence shown here is derived from an EMBL/GenBank/DDBJ whole genome shotgun (WGS) entry which is preliminary data.</text>
</comment>
<proteinExistence type="predicted"/>
<reference evidence="3" key="1">
    <citation type="journal article" date="2023" name="BMC Genomics">
        <title>Chromosome-level genome assemblies of Cutaneotrichosporon spp. (Trichosporonales, Basidiomycota) reveal imbalanced evolution between nucleotide sequences and chromosome synteny.</title>
        <authorList>
            <person name="Kobayashi Y."/>
            <person name="Kayamori A."/>
            <person name="Aoki K."/>
            <person name="Shiwa Y."/>
            <person name="Matsutani M."/>
            <person name="Fujita N."/>
            <person name="Sugita T."/>
            <person name="Iwasaki W."/>
            <person name="Tanaka N."/>
            <person name="Takashima M."/>
        </authorList>
    </citation>
    <scope>NUCLEOTIDE SEQUENCE</scope>
    <source>
        <strain evidence="3">HIS016</strain>
    </source>
</reference>
<feature type="region of interest" description="Disordered" evidence="1">
    <location>
        <begin position="360"/>
        <end position="380"/>
    </location>
</feature>
<name>A0AAD3TPF5_9TREE</name>
<feature type="region of interest" description="Disordered" evidence="1">
    <location>
        <begin position="262"/>
        <end position="286"/>
    </location>
</feature>
<feature type="transmembrane region" description="Helical" evidence="2">
    <location>
        <begin position="93"/>
        <end position="112"/>
    </location>
</feature>
<sequence>MPPRQAPLRAASPFQRRGPALIRPWPLLPLALADISYTLWAVMSASSPSSAPSEPAALSPAFFPSFPSATAIQPPSLWVHWRWAGLDFGAADAPPPAFIALALARVAALLALNHSRWRQRGGWVLALTGATLILCVWEVCVGVLSGDGDSLGVERVFLIVTASFAVSEFLLFLLLLRLSPGRTYVLRPPPRRSPSLPLTPRVTPFPTARRATRERPPLAPLFATPIAAAVLVADAISPAEVEVARSHGAMSNATSITSFGPATIRSPRWDGGELPSPSQWETEDEGYEGYEGYRTNAEYYDVEAGDTGYETDDSDSTSTVSDSSIIDLPPPRPLQPVTLDPGLAELADAVEAAAGVVRRSASARFGRSAETADGYGTFPR</sequence>
<keyword evidence="2" id="KW-0472">Membrane</keyword>
<feature type="compositionally biased region" description="Acidic residues" evidence="1">
    <location>
        <begin position="305"/>
        <end position="315"/>
    </location>
</feature>
<dbReference type="Proteomes" id="UP001222932">
    <property type="component" value="Unassembled WGS sequence"/>
</dbReference>
<feature type="region of interest" description="Disordered" evidence="1">
    <location>
        <begin position="190"/>
        <end position="210"/>
    </location>
</feature>
<feature type="transmembrane region" description="Helical" evidence="2">
    <location>
        <begin position="156"/>
        <end position="176"/>
    </location>
</feature>